<sequence length="137" mass="15380">MYGKTICIIVFFVSLIASYSIYMGAIDPTPYFSQLHSQPSSPCPTTTTGQPLRVFMYDLPRKFNLAMMDPNISDAEPITAKNLPSWHQTSGVKRQHSVEYWLMASLLYAGGDEGRKRRLGFLILNRLMPSTSPSSLL</sequence>
<name>A0A8X7W2D3_BRACI</name>
<evidence type="ECO:0008006" key="3">
    <source>
        <dbReference type="Google" id="ProtNLM"/>
    </source>
</evidence>
<proteinExistence type="predicted"/>
<dbReference type="AlphaFoldDB" id="A0A8X7W2D3"/>
<dbReference type="OrthoDB" id="1924787at2759"/>
<reference evidence="1 2" key="1">
    <citation type="submission" date="2020-02" db="EMBL/GenBank/DDBJ databases">
        <authorList>
            <person name="Ma Q."/>
            <person name="Huang Y."/>
            <person name="Song X."/>
            <person name="Pei D."/>
        </authorList>
    </citation>
    <scope>NUCLEOTIDE SEQUENCE [LARGE SCALE GENOMIC DNA]</scope>
    <source>
        <strain evidence="1">Sxm20200214</strain>
        <tissue evidence="1">Leaf</tissue>
    </source>
</reference>
<keyword evidence="2" id="KW-1185">Reference proteome</keyword>
<accession>A0A8X7W2D3</accession>
<gene>
    <name evidence="1" type="ORF">Bca52824_015354</name>
</gene>
<evidence type="ECO:0000313" key="2">
    <source>
        <dbReference type="Proteomes" id="UP000886595"/>
    </source>
</evidence>
<comment type="caution">
    <text evidence="1">The sequence shown here is derived from an EMBL/GenBank/DDBJ whole genome shotgun (WGS) entry which is preliminary data.</text>
</comment>
<organism evidence="1 2">
    <name type="scientific">Brassica carinata</name>
    <name type="common">Ethiopian mustard</name>
    <name type="synonym">Abyssinian cabbage</name>
    <dbReference type="NCBI Taxonomy" id="52824"/>
    <lineage>
        <taxon>Eukaryota</taxon>
        <taxon>Viridiplantae</taxon>
        <taxon>Streptophyta</taxon>
        <taxon>Embryophyta</taxon>
        <taxon>Tracheophyta</taxon>
        <taxon>Spermatophyta</taxon>
        <taxon>Magnoliopsida</taxon>
        <taxon>eudicotyledons</taxon>
        <taxon>Gunneridae</taxon>
        <taxon>Pentapetalae</taxon>
        <taxon>rosids</taxon>
        <taxon>malvids</taxon>
        <taxon>Brassicales</taxon>
        <taxon>Brassicaceae</taxon>
        <taxon>Brassiceae</taxon>
        <taxon>Brassica</taxon>
    </lineage>
</organism>
<dbReference type="Proteomes" id="UP000886595">
    <property type="component" value="Unassembled WGS sequence"/>
</dbReference>
<protein>
    <recommendedName>
        <fullName evidence="3">Exostosin GT47 domain-containing protein</fullName>
    </recommendedName>
</protein>
<evidence type="ECO:0000313" key="1">
    <source>
        <dbReference type="EMBL" id="KAG2322141.1"/>
    </source>
</evidence>
<dbReference type="EMBL" id="JAAMPC010000003">
    <property type="protein sequence ID" value="KAG2322141.1"/>
    <property type="molecule type" value="Genomic_DNA"/>
</dbReference>